<accession>A0A418QNA5</accession>
<reference evidence="3 4" key="1">
    <citation type="submission" date="2019-01" db="EMBL/GenBank/DDBJ databases">
        <title>Hymenobacter humicola sp. nov., isolated from soils in Antarctica.</title>
        <authorList>
            <person name="Sedlacek I."/>
            <person name="Holochova P."/>
            <person name="Kralova S."/>
            <person name="Pantucek R."/>
            <person name="Stankova E."/>
            <person name="Vrbovska V."/>
            <person name="Kristofova L."/>
            <person name="Svec P."/>
            <person name="Busse H.-J."/>
        </authorList>
    </citation>
    <scope>NUCLEOTIDE SEQUENCE [LARGE SCALE GENOMIC DNA]</scope>
    <source>
        <strain evidence="3 4">CCM 8852</strain>
    </source>
</reference>
<dbReference type="InterPro" id="IPR050703">
    <property type="entry name" value="Flavin_MAO"/>
</dbReference>
<dbReference type="PANTHER" id="PTHR43563">
    <property type="entry name" value="AMINE OXIDASE"/>
    <property type="match status" value="1"/>
</dbReference>
<sequence>MTDTSYSLVIIIGAGLSGLVAARRLVAAGHAVQVLEARDRVGGRTQAVPAGPAGRGVDLGATWGWPHHPRLVALARELGLAPFEQFSAGAIAYEVGGTVHRLPQASGSAGYLRFPGGAAALAQAVAAALPAGTVRLNARVTRLRQVSGGVAVEAEEHGRPSTYRAAAVVVALPPRLAAHRLHFEPELPAAVRAAQREMPTWMSHAMKSVVVYEEPFWRGQGWSGFAVSQLGPLTEIHDASPPEGRPGVLFGFFAGPHPLRRAAPAARQAAVVAQLARIFGPAAAQPLAYEELDWTREPFTSTPADAAPPSSVPLQGPAILAQPLWHNTLHWAGAETATGEWGRLDGAIEAGQRAAAQVLAATTV</sequence>
<keyword evidence="4" id="KW-1185">Reference proteome</keyword>
<dbReference type="Proteomes" id="UP000284250">
    <property type="component" value="Unassembled WGS sequence"/>
</dbReference>
<dbReference type="EMBL" id="QYCN01000038">
    <property type="protein sequence ID" value="RIY06634.1"/>
    <property type="molecule type" value="Genomic_DNA"/>
</dbReference>
<name>A0A418QNA5_9BACT</name>
<comment type="caution">
    <text evidence="3">The sequence shown here is derived from an EMBL/GenBank/DDBJ whole genome shotgun (WGS) entry which is preliminary data.</text>
</comment>
<dbReference type="PANTHER" id="PTHR43563:SF14">
    <property type="entry name" value="AMINE OXIDASE"/>
    <property type="match status" value="1"/>
</dbReference>
<dbReference type="SUPFAM" id="SSF51905">
    <property type="entry name" value="FAD/NAD(P)-binding domain"/>
    <property type="match status" value="1"/>
</dbReference>
<evidence type="ECO:0000313" key="4">
    <source>
        <dbReference type="Proteomes" id="UP000284250"/>
    </source>
</evidence>
<feature type="domain" description="Amine oxidase" evidence="2">
    <location>
        <begin position="16"/>
        <end position="94"/>
    </location>
</feature>
<dbReference type="InterPro" id="IPR002937">
    <property type="entry name" value="Amino_oxidase"/>
</dbReference>
<dbReference type="OrthoDB" id="56323at2"/>
<proteinExistence type="inferred from homology"/>
<dbReference type="Pfam" id="PF01593">
    <property type="entry name" value="Amino_oxidase"/>
    <property type="match status" value="2"/>
</dbReference>
<dbReference type="Gene3D" id="3.50.50.60">
    <property type="entry name" value="FAD/NAD(P)-binding domain"/>
    <property type="match status" value="2"/>
</dbReference>
<organism evidence="3 4">
    <name type="scientific">Hymenobacter rubripertinctus</name>
    <dbReference type="NCBI Taxonomy" id="2029981"/>
    <lineage>
        <taxon>Bacteria</taxon>
        <taxon>Pseudomonadati</taxon>
        <taxon>Bacteroidota</taxon>
        <taxon>Cytophagia</taxon>
        <taxon>Cytophagales</taxon>
        <taxon>Hymenobacteraceae</taxon>
        <taxon>Hymenobacter</taxon>
    </lineage>
</organism>
<dbReference type="InterPro" id="IPR036188">
    <property type="entry name" value="FAD/NAD-bd_sf"/>
</dbReference>
<dbReference type="AlphaFoldDB" id="A0A418QNA5"/>
<dbReference type="RefSeq" id="WP_119657268.1">
    <property type="nucleotide sequence ID" value="NZ_JBHUOI010000079.1"/>
</dbReference>
<gene>
    <name evidence="3" type="ORF">D0T11_18355</name>
</gene>
<evidence type="ECO:0000256" key="1">
    <source>
        <dbReference type="ARBA" id="ARBA00005995"/>
    </source>
</evidence>
<evidence type="ECO:0000313" key="3">
    <source>
        <dbReference type="EMBL" id="RIY06634.1"/>
    </source>
</evidence>
<feature type="domain" description="Amine oxidase" evidence="2">
    <location>
        <begin position="108"/>
        <end position="359"/>
    </location>
</feature>
<evidence type="ECO:0000259" key="2">
    <source>
        <dbReference type="Pfam" id="PF01593"/>
    </source>
</evidence>
<comment type="similarity">
    <text evidence="1">Belongs to the flavin monoamine oxidase family.</text>
</comment>
<dbReference type="GO" id="GO:0016491">
    <property type="term" value="F:oxidoreductase activity"/>
    <property type="evidence" value="ECO:0007669"/>
    <property type="project" value="InterPro"/>
</dbReference>
<protein>
    <recommendedName>
        <fullName evidence="2">Amine oxidase domain-containing protein</fullName>
    </recommendedName>
</protein>
<dbReference type="SUPFAM" id="SSF54373">
    <property type="entry name" value="FAD-linked reductases, C-terminal domain"/>
    <property type="match status" value="1"/>
</dbReference>